<accession>A0A840V9C9</accession>
<comment type="caution">
    <text evidence="2">The sequence shown here is derived from an EMBL/GenBank/DDBJ whole genome shotgun (WGS) entry which is preliminary data.</text>
</comment>
<keyword evidence="1" id="KW-1133">Transmembrane helix</keyword>
<proteinExistence type="predicted"/>
<evidence type="ECO:0000313" key="3">
    <source>
        <dbReference type="Proteomes" id="UP000539642"/>
    </source>
</evidence>
<keyword evidence="3" id="KW-1185">Reference proteome</keyword>
<dbReference type="RefSeq" id="WP_183352316.1">
    <property type="nucleotide sequence ID" value="NZ_JACHEO010000028.1"/>
</dbReference>
<sequence length="211" mass="24009">MEPHWTTIGMFWATVIVSLVTVTATVINYLLFRSQTDPEVIVYTKHDLKRSTMITLVIKNIGKAVAYDIEFDFSEKIPKNAYGWEEIKKEDIKWMDSGPLIRGIPSLPPGGTRELNWGQYVGLRSVIGDRSILVTAKYEAKKLLSLNPVICETESKIDIESYAETVAHDDNEAKRIREELSKIDETLKQLGSRNQAFMVDFIEKSDAQSKH</sequence>
<gene>
    <name evidence="2" type="ORF">HNQ81_003287</name>
</gene>
<reference evidence="2 3" key="1">
    <citation type="submission" date="2020-08" db="EMBL/GenBank/DDBJ databases">
        <title>Genomic Encyclopedia of Type Strains, Phase IV (KMG-IV): sequencing the most valuable type-strain genomes for metagenomic binning, comparative biology and taxonomic classification.</title>
        <authorList>
            <person name="Goeker M."/>
        </authorList>
    </citation>
    <scope>NUCLEOTIDE SEQUENCE [LARGE SCALE GENOMIC DNA]</scope>
    <source>
        <strain evidence="2 3">DSM 28570</strain>
    </source>
</reference>
<protein>
    <submittedName>
        <fullName evidence="2">Uncharacterized protein</fullName>
    </submittedName>
</protein>
<evidence type="ECO:0000313" key="2">
    <source>
        <dbReference type="EMBL" id="MBB5349531.1"/>
    </source>
</evidence>
<organism evidence="2 3">
    <name type="scientific">Desulfoprunum benzoelyticum</name>
    <dbReference type="NCBI Taxonomy" id="1506996"/>
    <lineage>
        <taxon>Bacteria</taxon>
        <taxon>Pseudomonadati</taxon>
        <taxon>Thermodesulfobacteriota</taxon>
        <taxon>Desulfobulbia</taxon>
        <taxon>Desulfobulbales</taxon>
        <taxon>Desulfobulbaceae</taxon>
        <taxon>Desulfoprunum</taxon>
    </lineage>
</organism>
<keyword evidence="1" id="KW-0472">Membrane</keyword>
<keyword evidence="1" id="KW-0812">Transmembrane</keyword>
<dbReference type="EMBL" id="JACHEO010000028">
    <property type="protein sequence ID" value="MBB5349531.1"/>
    <property type="molecule type" value="Genomic_DNA"/>
</dbReference>
<evidence type="ECO:0000256" key="1">
    <source>
        <dbReference type="SAM" id="Phobius"/>
    </source>
</evidence>
<feature type="transmembrane region" description="Helical" evidence="1">
    <location>
        <begin position="12"/>
        <end position="32"/>
    </location>
</feature>
<name>A0A840V9C9_9BACT</name>
<dbReference type="AlphaFoldDB" id="A0A840V9C9"/>
<dbReference type="Proteomes" id="UP000539642">
    <property type="component" value="Unassembled WGS sequence"/>
</dbReference>